<sequence length="171" mass="18318">MSADHTLRVVSVQEISLELREELSSLLIAVVEDGASIGFLPPLGEDEAAAYWQSVSGPAVRLWIALEGETVVGTVQLHLVLKPNAPHRAEVAKLMVHPAHRRKGIAGVLLETAEQAAAAGGRTLLVLDTREGDPSNLLYQSRGYIEAGKIPDYVISAGGGMDATVIYYKHQ</sequence>
<dbReference type="InterPro" id="IPR016181">
    <property type="entry name" value="Acyl_CoA_acyltransferase"/>
</dbReference>
<dbReference type="GO" id="GO:0016746">
    <property type="term" value="F:acyltransferase activity"/>
    <property type="evidence" value="ECO:0007669"/>
    <property type="project" value="UniProtKB-KW"/>
</dbReference>
<evidence type="ECO:0000313" key="4">
    <source>
        <dbReference type="EMBL" id="MFD2411921.1"/>
    </source>
</evidence>
<organism evidence="4 5">
    <name type="scientific">Paenibacillus rhizoplanae</name>
    <dbReference type="NCBI Taxonomy" id="1917181"/>
    <lineage>
        <taxon>Bacteria</taxon>
        <taxon>Bacillati</taxon>
        <taxon>Bacillota</taxon>
        <taxon>Bacilli</taxon>
        <taxon>Bacillales</taxon>
        <taxon>Paenibacillaceae</taxon>
        <taxon>Paenibacillus</taxon>
    </lineage>
</organism>
<proteinExistence type="predicted"/>
<keyword evidence="2 4" id="KW-0012">Acyltransferase</keyword>
<evidence type="ECO:0000313" key="5">
    <source>
        <dbReference type="Proteomes" id="UP001597448"/>
    </source>
</evidence>
<dbReference type="PROSITE" id="PS51186">
    <property type="entry name" value="GNAT"/>
    <property type="match status" value="1"/>
</dbReference>
<dbReference type="RefSeq" id="WP_209993350.1">
    <property type="nucleotide sequence ID" value="NZ_JBHSVQ010000001.1"/>
</dbReference>
<evidence type="ECO:0000256" key="1">
    <source>
        <dbReference type="ARBA" id="ARBA00022679"/>
    </source>
</evidence>
<evidence type="ECO:0000256" key="2">
    <source>
        <dbReference type="ARBA" id="ARBA00023315"/>
    </source>
</evidence>
<accession>A0ABW5FGS1</accession>
<dbReference type="EC" id="2.3.-.-" evidence="4"/>
<name>A0ABW5FGS1_9BACL</name>
<comment type="caution">
    <text evidence="4">The sequence shown here is derived from an EMBL/GenBank/DDBJ whole genome shotgun (WGS) entry which is preliminary data.</text>
</comment>
<dbReference type="Gene3D" id="3.40.630.30">
    <property type="match status" value="1"/>
</dbReference>
<keyword evidence="1 4" id="KW-0808">Transferase</keyword>
<keyword evidence="5" id="KW-1185">Reference proteome</keyword>
<dbReference type="Proteomes" id="UP001597448">
    <property type="component" value="Unassembled WGS sequence"/>
</dbReference>
<dbReference type="PANTHER" id="PTHR43877">
    <property type="entry name" value="AMINOALKYLPHOSPHONATE N-ACETYLTRANSFERASE-RELATED-RELATED"/>
    <property type="match status" value="1"/>
</dbReference>
<dbReference type="EMBL" id="JBHUKY010000032">
    <property type="protein sequence ID" value="MFD2411921.1"/>
    <property type="molecule type" value="Genomic_DNA"/>
</dbReference>
<dbReference type="Pfam" id="PF00583">
    <property type="entry name" value="Acetyltransf_1"/>
    <property type="match status" value="1"/>
</dbReference>
<dbReference type="CDD" id="cd04301">
    <property type="entry name" value="NAT_SF"/>
    <property type="match status" value="1"/>
</dbReference>
<dbReference type="InterPro" id="IPR050832">
    <property type="entry name" value="Bact_Acetyltransf"/>
</dbReference>
<gene>
    <name evidence="4" type="ORF">ACFSX3_18685</name>
</gene>
<reference evidence="5" key="1">
    <citation type="journal article" date="2019" name="Int. J. Syst. Evol. Microbiol.">
        <title>The Global Catalogue of Microorganisms (GCM) 10K type strain sequencing project: providing services to taxonomists for standard genome sequencing and annotation.</title>
        <authorList>
            <consortium name="The Broad Institute Genomics Platform"/>
            <consortium name="The Broad Institute Genome Sequencing Center for Infectious Disease"/>
            <person name="Wu L."/>
            <person name="Ma J."/>
        </authorList>
    </citation>
    <scope>NUCLEOTIDE SEQUENCE [LARGE SCALE GENOMIC DNA]</scope>
    <source>
        <strain evidence="5">CCM 8725</strain>
    </source>
</reference>
<protein>
    <submittedName>
        <fullName evidence="4">GNAT family N-acetyltransferase</fullName>
        <ecNumber evidence="4">2.3.-.-</ecNumber>
    </submittedName>
</protein>
<dbReference type="SUPFAM" id="SSF55729">
    <property type="entry name" value="Acyl-CoA N-acyltransferases (Nat)"/>
    <property type="match status" value="1"/>
</dbReference>
<dbReference type="InterPro" id="IPR000182">
    <property type="entry name" value="GNAT_dom"/>
</dbReference>
<evidence type="ECO:0000259" key="3">
    <source>
        <dbReference type="PROSITE" id="PS51186"/>
    </source>
</evidence>
<feature type="domain" description="N-acetyltransferase" evidence="3">
    <location>
        <begin position="10"/>
        <end position="171"/>
    </location>
</feature>